<comment type="caution">
    <text evidence="1">The sequence shown here is derived from an EMBL/GenBank/DDBJ whole genome shotgun (WGS) entry which is preliminary data.</text>
</comment>
<gene>
    <name evidence="1" type="ORF">UT23_C0006G0023</name>
</gene>
<proteinExistence type="predicted"/>
<reference evidence="1 2" key="1">
    <citation type="journal article" date="2015" name="Nature">
        <title>rRNA introns, odd ribosomes, and small enigmatic genomes across a large radiation of phyla.</title>
        <authorList>
            <person name="Brown C.T."/>
            <person name="Hug L.A."/>
            <person name="Thomas B.C."/>
            <person name="Sharon I."/>
            <person name="Castelle C.J."/>
            <person name="Singh A."/>
            <person name="Wilkins M.J."/>
            <person name="Williams K.H."/>
            <person name="Banfield J.F."/>
        </authorList>
    </citation>
    <scope>NUCLEOTIDE SEQUENCE [LARGE SCALE GENOMIC DNA]</scope>
</reference>
<name>A0A0G0M3U2_9BACT</name>
<sequence length="74" mass="7974">MHSIEMPPNKTDFSNVLGGLSSTTVDVLKHGSLHTIQARMEAGTGGFWGRVGGRLGTNAPGPRQEYLRALINRL</sequence>
<protein>
    <submittedName>
        <fullName evidence="1">Uncharacterized protein</fullName>
    </submittedName>
</protein>
<organism evidence="1 2">
    <name type="scientific">Candidatus Woesebacteria bacterium GW2011_GWA1_39_12</name>
    <dbReference type="NCBI Taxonomy" id="1618549"/>
    <lineage>
        <taxon>Bacteria</taxon>
        <taxon>Candidatus Woeseibacteriota</taxon>
    </lineage>
</organism>
<dbReference type="Proteomes" id="UP000034325">
    <property type="component" value="Unassembled WGS sequence"/>
</dbReference>
<dbReference type="EMBL" id="LBWA01000006">
    <property type="protein sequence ID" value="KKQ97982.1"/>
    <property type="molecule type" value="Genomic_DNA"/>
</dbReference>
<evidence type="ECO:0000313" key="1">
    <source>
        <dbReference type="EMBL" id="KKQ97982.1"/>
    </source>
</evidence>
<evidence type="ECO:0000313" key="2">
    <source>
        <dbReference type="Proteomes" id="UP000034325"/>
    </source>
</evidence>
<dbReference type="AlphaFoldDB" id="A0A0G0M3U2"/>
<accession>A0A0G0M3U2</accession>